<feature type="compositionally biased region" description="Polar residues" evidence="1">
    <location>
        <begin position="52"/>
        <end position="61"/>
    </location>
</feature>
<name>A0ABR3WQE8_9PEZI</name>
<feature type="compositionally biased region" description="Low complexity" evidence="1">
    <location>
        <begin position="133"/>
        <end position="142"/>
    </location>
</feature>
<evidence type="ECO:0000256" key="1">
    <source>
        <dbReference type="SAM" id="MobiDB-lite"/>
    </source>
</evidence>
<evidence type="ECO:0000313" key="3">
    <source>
        <dbReference type="Proteomes" id="UP001583177"/>
    </source>
</evidence>
<accession>A0ABR3WQE8</accession>
<dbReference type="Proteomes" id="UP001583177">
    <property type="component" value="Unassembled WGS sequence"/>
</dbReference>
<gene>
    <name evidence="2" type="ORF">Daus18300_007041</name>
</gene>
<dbReference type="EMBL" id="JAWRVE010000060">
    <property type="protein sequence ID" value="KAL1865665.1"/>
    <property type="molecule type" value="Genomic_DNA"/>
</dbReference>
<comment type="caution">
    <text evidence="2">The sequence shown here is derived from an EMBL/GenBank/DDBJ whole genome shotgun (WGS) entry which is preliminary data.</text>
</comment>
<feature type="region of interest" description="Disordered" evidence="1">
    <location>
        <begin position="1"/>
        <end position="170"/>
    </location>
</feature>
<keyword evidence="3" id="KW-1185">Reference proteome</keyword>
<evidence type="ECO:0000313" key="2">
    <source>
        <dbReference type="EMBL" id="KAL1865665.1"/>
    </source>
</evidence>
<feature type="compositionally biased region" description="Polar residues" evidence="1">
    <location>
        <begin position="69"/>
        <end position="87"/>
    </location>
</feature>
<reference evidence="2 3" key="1">
    <citation type="journal article" date="2024" name="IMA Fungus">
        <title>IMA Genome - F19 : A genome assembly and annotation guide to empower mycologists, including annotated draft genome sequences of Ceratocystis pirilliformis, Diaporthe australafricana, Fusarium ophioides, Paecilomyces lecythidis, and Sporothrix stenoceras.</title>
        <authorList>
            <person name="Aylward J."/>
            <person name="Wilson A.M."/>
            <person name="Visagie C.M."/>
            <person name="Spraker J."/>
            <person name="Barnes I."/>
            <person name="Buitendag C."/>
            <person name="Ceriani C."/>
            <person name="Del Mar Angel L."/>
            <person name="du Plessis D."/>
            <person name="Fuchs T."/>
            <person name="Gasser K."/>
            <person name="Kramer D."/>
            <person name="Li W."/>
            <person name="Munsamy K."/>
            <person name="Piso A."/>
            <person name="Price J.L."/>
            <person name="Sonnekus B."/>
            <person name="Thomas C."/>
            <person name="van der Nest A."/>
            <person name="van Dijk A."/>
            <person name="van Heerden A."/>
            <person name="van Vuuren N."/>
            <person name="Yilmaz N."/>
            <person name="Duong T.A."/>
            <person name="van der Merwe N.A."/>
            <person name="Wingfield M.J."/>
            <person name="Wingfield B.D."/>
        </authorList>
    </citation>
    <scope>NUCLEOTIDE SEQUENCE [LARGE SCALE GENOMIC DNA]</scope>
    <source>
        <strain evidence="2 3">CMW 18300</strain>
    </source>
</reference>
<organism evidence="2 3">
    <name type="scientific">Diaporthe australafricana</name>
    <dbReference type="NCBI Taxonomy" id="127596"/>
    <lineage>
        <taxon>Eukaryota</taxon>
        <taxon>Fungi</taxon>
        <taxon>Dikarya</taxon>
        <taxon>Ascomycota</taxon>
        <taxon>Pezizomycotina</taxon>
        <taxon>Sordariomycetes</taxon>
        <taxon>Sordariomycetidae</taxon>
        <taxon>Diaporthales</taxon>
        <taxon>Diaporthaceae</taxon>
        <taxon>Diaporthe</taxon>
    </lineage>
</organism>
<proteinExistence type="predicted"/>
<protein>
    <submittedName>
        <fullName evidence="2">Uncharacterized protein</fullName>
    </submittedName>
</protein>
<sequence length="198" mass="20825">MSSLQSIMNVDEDQPDASPSTDKKDKDPATPASGFRSQNPSSSSIPPGHVIRSSQQPSSTHLAEGSEVARSSQQHVDEGSSSSSAVQQGKRPAITSDPRDRTSAATASLPFRAEQQRRESNTSVDSMDQHGYGSAASSSSMGGASGGGLPPNHPRRPMGSPNPEVPIRLTPITGRVSRAKKGVPVHTCDMCNPPKVWE</sequence>
<feature type="compositionally biased region" description="Polar residues" evidence="1">
    <location>
        <begin position="35"/>
        <end position="45"/>
    </location>
</feature>